<dbReference type="InterPro" id="IPR014001">
    <property type="entry name" value="Helicase_ATP-bd"/>
</dbReference>
<proteinExistence type="inferred from homology"/>
<keyword evidence="3" id="KW-0698">rRNA processing</keyword>
<feature type="region of interest" description="Disordered" evidence="10">
    <location>
        <begin position="468"/>
        <end position="492"/>
    </location>
</feature>
<accession>A0A2S5BAP9</accession>
<evidence type="ECO:0000256" key="7">
    <source>
        <dbReference type="ARBA" id="ARBA00022840"/>
    </source>
</evidence>
<evidence type="ECO:0000256" key="6">
    <source>
        <dbReference type="ARBA" id="ARBA00022806"/>
    </source>
</evidence>
<comment type="domain">
    <text evidence="9">The Q motif is unique to and characteristic of the DEAD box family of RNA helicases and controls ATP binding and hydrolysis.</text>
</comment>
<evidence type="ECO:0000256" key="8">
    <source>
        <dbReference type="ARBA" id="ARBA00022884"/>
    </source>
</evidence>
<dbReference type="PROSITE" id="PS51192">
    <property type="entry name" value="HELICASE_ATP_BIND_1"/>
    <property type="match status" value="1"/>
</dbReference>
<keyword evidence="5 9" id="KW-0378">Hydrolase</keyword>
<dbReference type="GO" id="GO:0003723">
    <property type="term" value="F:RNA binding"/>
    <property type="evidence" value="ECO:0007669"/>
    <property type="project" value="UniProtKB-UniRule"/>
</dbReference>
<comment type="subcellular location">
    <subcellularLocation>
        <location evidence="1">Nucleus</location>
        <location evidence="1">Nucleolus</location>
    </subcellularLocation>
</comment>
<feature type="compositionally biased region" description="Basic and acidic residues" evidence="10">
    <location>
        <begin position="535"/>
        <end position="549"/>
    </location>
</feature>
<evidence type="ECO:0000256" key="2">
    <source>
        <dbReference type="ARBA" id="ARBA00022517"/>
    </source>
</evidence>
<feature type="compositionally biased region" description="Low complexity" evidence="10">
    <location>
        <begin position="11"/>
        <end position="23"/>
    </location>
</feature>
<dbReference type="Proteomes" id="UP000237144">
    <property type="component" value="Unassembled WGS sequence"/>
</dbReference>
<evidence type="ECO:0000256" key="5">
    <source>
        <dbReference type="ARBA" id="ARBA00022801"/>
    </source>
</evidence>
<dbReference type="GO" id="GO:0016787">
    <property type="term" value="F:hydrolase activity"/>
    <property type="evidence" value="ECO:0007669"/>
    <property type="project" value="UniProtKB-KW"/>
</dbReference>
<dbReference type="GO" id="GO:0005730">
    <property type="term" value="C:nucleolus"/>
    <property type="evidence" value="ECO:0007669"/>
    <property type="project" value="UniProtKB-SubCell"/>
</dbReference>
<evidence type="ECO:0000256" key="3">
    <source>
        <dbReference type="ARBA" id="ARBA00022552"/>
    </source>
</evidence>
<dbReference type="GO" id="GO:0003724">
    <property type="term" value="F:RNA helicase activity"/>
    <property type="evidence" value="ECO:0007669"/>
    <property type="project" value="UniProtKB-EC"/>
</dbReference>
<dbReference type="SMART" id="SM00490">
    <property type="entry name" value="HELICc"/>
    <property type="match status" value="1"/>
</dbReference>
<feature type="region of interest" description="Disordered" evidence="10">
    <location>
        <begin position="130"/>
        <end position="189"/>
    </location>
</feature>
<dbReference type="Gene3D" id="3.40.50.300">
    <property type="entry name" value="P-loop containing nucleotide triphosphate hydrolases"/>
    <property type="match status" value="2"/>
</dbReference>
<dbReference type="SMART" id="SM01178">
    <property type="entry name" value="DUF4217"/>
    <property type="match status" value="1"/>
</dbReference>
<feature type="compositionally biased region" description="Basic and acidic residues" evidence="10">
    <location>
        <begin position="30"/>
        <end position="47"/>
    </location>
</feature>
<keyword evidence="14" id="KW-1185">Reference proteome</keyword>
<dbReference type="InterPro" id="IPR027417">
    <property type="entry name" value="P-loop_NTPase"/>
</dbReference>
<dbReference type="PROSITE" id="PS51194">
    <property type="entry name" value="HELICASE_CTER"/>
    <property type="match status" value="1"/>
</dbReference>
<evidence type="ECO:0000256" key="1">
    <source>
        <dbReference type="ARBA" id="ARBA00004604"/>
    </source>
</evidence>
<dbReference type="InterPro" id="IPR011545">
    <property type="entry name" value="DEAD/DEAH_box_helicase_dom"/>
</dbReference>
<dbReference type="SMART" id="SM00487">
    <property type="entry name" value="DEXDc"/>
    <property type="match status" value="1"/>
</dbReference>
<feature type="compositionally biased region" description="Acidic residues" evidence="10">
    <location>
        <begin position="560"/>
        <end position="580"/>
    </location>
</feature>
<dbReference type="InterPro" id="IPR025313">
    <property type="entry name" value="SPB4-like_CTE"/>
</dbReference>
<dbReference type="EMBL" id="PJQD01000035">
    <property type="protein sequence ID" value="POY73801.1"/>
    <property type="molecule type" value="Genomic_DNA"/>
</dbReference>
<gene>
    <name evidence="13" type="ORF">BMF94_3342</name>
</gene>
<feature type="domain" description="Helicase ATP-binding" evidence="11">
    <location>
        <begin position="242"/>
        <end position="522"/>
    </location>
</feature>
<dbReference type="SUPFAM" id="SSF52540">
    <property type="entry name" value="P-loop containing nucleoside triphosphate hydrolases"/>
    <property type="match status" value="1"/>
</dbReference>
<evidence type="ECO:0000256" key="9">
    <source>
        <dbReference type="RuleBase" id="RU365068"/>
    </source>
</evidence>
<name>A0A2S5BAP9_9BASI</name>
<dbReference type="STRING" id="741276.A0A2S5BAP9"/>
<sequence>MADELVFNFDAPSSAAPAAATRANRAKGGRWTDRAKERKRSQIEQRRAGKPPGAAAAAANPATTGQGGRRRDDANGDSPNKGKARAHQNGGHASGPSGGGGGGSGRGRLEQAVGPAGKKQYISSLFTAEGLPVPSTSSGAGSSGPVIPARPSNAPLTSTPAVAADAQDDDNADEAKEDEGPDPAPELTKLGLSREIVSALAGKLGISGPTACQAGAIPRLLVPAASSHPAKGKGKGKHRPETTAADFAHDAILRAQTGSGKTLTFLLPMLEDLLHLPPSVLASAAAPKPGPSSSVATGAVDRGIGTLALILAPTRELATQIHTVLSSLLSALPYSSRFTVSPRTLTAGLLVGGANRTHEKRRLRKGCPIVVATPGRLLDHLKTTEAFRMAGEPIRAAGPSGRPGGSAGKGANAAPLGQRGPPMGRNGGASSSTTANQLGLRWLIVDECDRLMDLGFEEQMRGILEEVERRSASSPSTMTFAGPSSAAAAAQRQRRRTILCSATASEGVDRLAGMAIGATDEDGNATGESMPVVGARDDIKVKEPVRKDLTAPVSTKRSAEDDDDADEAEEGAADVEEGETAPEPSSTALAVPSGFTPPSQLLHNYIIVPPKLRFVALVALLRKILVKQQKSAGKVLVFMSCTDAVDFWWKALGKIKMGSRDAQPGDDDDEEEEAEKDADRLVSLHPLLSGIPIYRLHGSLPLKTRLASLNAFSGSYTIEDGKKAGQETDAGVLLCTSVAARGLDVKNVGCVVQVDAPTEGGVTEYVHRVGRTARAGAQGTAYSFVLPNESEYPSYLESGINAKEDPSAGGKKQVKLREVGVEQVLREGYGGEGREYETRATDVQMGFERWVNGSEESASLARKAFQAHIRAYATHPSAEKHLFNLKALHLGHLAKSFGMREAPGHHLAGPPAKKKARTAGGGAAPSYDANDQHGGGGFEVGRRRKTLDAEARMRKLMRGPQANGGGEFQIAGTSELEGMVKKGARL</sequence>
<dbReference type="CDD" id="cd18787">
    <property type="entry name" value="SF2_C_DEAD"/>
    <property type="match status" value="1"/>
</dbReference>
<feature type="compositionally biased region" description="Low complexity" evidence="10">
    <location>
        <begin position="135"/>
        <end position="144"/>
    </location>
</feature>
<dbReference type="EC" id="3.6.4.13" evidence="9"/>
<dbReference type="OrthoDB" id="422663at2759"/>
<evidence type="ECO:0000313" key="14">
    <source>
        <dbReference type="Proteomes" id="UP000237144"/>
    </source>
</evidence>
<evidence type="ECO:0000259" key="11">
    <source>
        <dbReference type="PROSITE" id="PS51192"/>
    </source>
</evidence>
<comment type="similarity">
    <text evidence="9">Belongs to the DEAD box helicase family.</text>
</comment>
<dbReference type="GO" id="GO:0005524">
    <property type="term" value="F:ATP binding"/>
    <property type="evidence" value="ECO:0007669"/>
    <property type="project" value="UniProtKB-UniRule"/>
</dbReference>
<keyword evidence="6 9" id="KW-0347">Helicase</keyword>
<feature type="compositionally biased region" description="Acidic residues" evidence="10">
    <location>
        <begin position="166"/>
        <end position="181"/>
    </location>
</feature>
<keyword evidence="4 9" id="KW-0547">Nucleotide-binding</keyword>
<dbReference type="GO" id="GO:0006364">
    <property type="term" value="P:rRNA processing"/>
    <property type="evidence" value="ECO:0007669"/>
    <property type="project" value="UniProtKB-KW"/>
</dbReference>
<feature type="compositionally biased region" description="Low complexity" evidence="10">
    <location>
        <begin position="50"/>
        <end position="64"/>
    </location>
</feature>
<feature type="region of interest" description="Disordered" evidence="10">
    <location>
        <begin position="905"/>
        <end position="943"/>
    </location>
</feature>
<keyword evidence="2" id="KW-0690">Ribosome biogenesis</keyword>
<keyword evidence="8 9" id="KW-0694">RNA-binding</keyword>
<protein>
    <recommendedName>
        <fullName evidence="9">ATP-dependent RNA helicase</fullName>
        <ecNumber evidence="9">3.6.4.13</ecNumber>
    </recommendedName>
</protein>
<comment type="function">
    <text evidence="9">RNA helicase.</text>
</comment>
<feature type="domain" description="Helicase C-terminal" evidence="12">
    <location>
        <begin position="620"/>
        <end position="820"/>
    </location>
</feature>
<dbReference type="Pfam" id="PF00270">
    <property type="entry name" value="DEAD"/>
    <property type="match status" value="2"/>
</dbReference>
<dbReference type="PANTHER" id="PTHR24031">
    <property type="entry name" value="RNA HELICASE"/>
    <property type="match status" value="1"/>
</dbReference>
<evidence type="ECO:0000259" key="12">
    <source>
        <dbReference type="PROSITE" id="PS51194"/>
    </source>
</evidence>
<comment type="caution">
    <text evidence="13">The sequence shown here is derived from an EMBL/GenBank/DDBJ whole genome shotgun (WGS) entry which is preliminary data.</text>
</comment>
<evidence type="ECO:0000256" key="4">
    <source>
        <dbReference type="ARBA" id="ARBA00022741"/>
    </source>
</evidence>
<evidence type="ECO:0000313" key="13">
    <source>
        <dbReference type="EMBL" id="POY73801.1"/>
    </source>
</evidence>
<organism evidence="13 14">
    <name type="scientific">Rhodotorula taiwanensis</name>
    <dbReference type="NCBI Taxonomy" id="741276"/>
    <lineage>
        <taxon>Eukaryota</taxon>
        <taxon>Fungi</taxon>
        <taxon>Dikarya</taxon>
        <taxon>Basidiomycota</taxon>
        <taxon>Pucciniomycotina</taxon>
        <taxon>Microbotryomycetes</taxon>
        <taxon>Sporidiobolales</taxon>
        <taxon>Sporidiobolaceae</taxon>
        <taxon>Rhodotorula</taxon>
    </lineage>
</organism>
<keyword evidence="7 9" id="KW-0067">ATP-binding</keyword>
<feature type="region of interest" description="Disordered" evidence="10">
    <location>
        <begin position="1"/>
        <end position="116"/>
    </location>
</feature>
<feature type="compositionally biased region" description="Gly residues" evidence="10">
    <location>
        <begin position="92"/>
        <end position="106"/>
    </location>
</feature>
<dbReference type="InterPro" id="IPR001650">
    <property type="entry name" value="Helicase_C-like"/>
</dbReference>
<evidence type="ECO:0000256" key="10">
    <source>
        <dbReference type="SAM" id="MobiDB-lite"/>
    </source>
</evidence>
<feature type="region of interest" description="Disordered" evidence="10">
    <location>
        <begin position="396"/>
        <end position="432"/>
    </location>
</feature>
<comment type="catalytic activity">
    <reaction evidence="9">
        <text>ATP + H2O = ADP + phosphate + H(+)</text>
        <dbReference type="Rhea" id="RHEA:13065"/>
        <dbReference type="ChEBI" id="CHEBI:15377"/>
        <dbReference type="ChEBI" id="CHEBI:15378"/>
        <dbReference type="ChEBI" id="CHEBI:30616"/>
        <dbReference type="ChEBI" id="CHEBI:43474"/>
        <dbReference type="ChEBI" id="CHEBI:456216"/>
        <dbReference type="EC" id="3.6.4.13"/>
    </reaction>
</comment>
<dbReference type="Pfam" id="PF13959">
    <property type="entry name" value="CTE_SPB4"/>
    <property type="match status" value="1"/>
</dbReference>
<dbReference type="Pfam" id="PF00271">
    <property type="entry name" value="Helicase_C"/>
    <property type="match status" value="1"/>
</dbReference>
<feature type="region of interest" description="Disordered" evidence="10">
    <location>
        <begin position="518"/>
        <end position="592"/>
    </location>
</feature>
<dbReference type="AlphaFoldDB" id="A0A2S5BAP9"/>
<reference evidence="13 14" key="1">
    <citation type="journal article" date="2018" name="Front. Microbiol.">
        <title>Prospects for Fungal Bioremediation of Acidic Radioactive Waste Sites: Characterization and Genome Sequence of Rhodotorula taiwanensis MD1149.</title>
        <authorList>
            <person name="Tkavc R."/>
            <person name="Matrosova V.Y."/>
            <person name="Grichenko O.E."/>
            <person name="Gostincar C."/>
            <person name="Volpe R.P."/>
            <person name="Klimenkova P."/>
            <person name="Gaidamakova E.K."/>
            <person name="Zhou C.E."/>
            <person name="Stewart B.J."/>
            <person name="Lyman M.G."/>
            <person name="Malfatti S.A."/>
            <person name="Rubinfeld B."/>
            <person name="Courtot M."/>
            <person name="Singh J."/>
            <person name="Dalgard C.L."/>
            <person name="Hamilton T."/>
            <person name="Frey K.G."/>
            <person name="Gunde-Cimerman N."/>
            <person name="Dugan L."/>
            <person name="Daly M.J."/>
        </authorList>
    </citation>
    <scope>NUCLEOTIDE SEQUENCE [LARGE SCALE GENOMIC DNA]</scope>
    <source>
        <strain evidence="13 14">MD1149</strain>
    </source>
</reference>